<accession>A0A8S3X1R1</accession>
<dbReference type="EMBL" id="CAJQZP010000851">
    <property type="protein sequence ID" value="CAG4988804.1"/>
    <property type="molecule type" value="Genomic_DNA"/>
</dbReference>
<proteinExistence type="predicted"/>
<evidence type="ECO:0000313" key="3">
    <source>
        <dbReference type="Proteomes" id="UP000691718"/>
    </source>
</evidence>
<dbReference type="Proteomes" id="UP000691718">
    <property type="component" value="Unassembled WGS sequence"/>
</dbReference>
<reference evidence="2" key="1">
    <citation type="submission" date="2021-04" db="EMBL/GenBank/DDBJ databases">
        <authorList>
            <person name="Tunstrom K."/>
        </authorList>
    </citation>
    <scope>NUCLEOTIDE SEQUENCE</scope>
</reference>
<gene>
    <name evidence="2" type="ORF">PAPOLLO_LOCUS11695</name>
</gene>
<keyword evidence="3" id="KW-1185">Reference proteome</keyword>
<sequence>MKYSARLIYLLIIYYVLNFGSTINGEERKPSGTKIIETIHDVSGSSNNLNLKLCSEEESSDVLEDETGSRMAASRILTQLTPNIYSKQNEKMLHNKDFKMAPSPSSIDSQPWVPRRENLGMLGLMNGRIHPKLFAVRYLPPVVPVYLSPTDALSTFRENTEQINYNPDIHTPQNTILLPVNITPERTLSSDEEFWAELSQDAIMKNLIPTMEVPMPRNPYDQYKQVFRAPYPVSATDMNSDEFLIAHYPENQSRDCAFPFLASCNPTITLGSMLSDDYGGSDNSYSRAVYRRETVTHKPKSGE</sequence>
<keyword evidence="1" id="KW-0812">Transmembrane</keyword>
<protein>
    <submittedName>
        <fullName evidence="2">(apollo) hypothetical protein</fullName>
    </submittedName>
</protein>
<evidence type="ECO:0000313" key="2">
    <source>
        <dbReference type="EMBL" id="CAG4988804.1"/>
    </source>
</evidence>
<comment type="caution">
    <text evidence="2">The sequence shown here is derived from an EMBL/GenBank/DDBJ whole genome shotgun (WGS) entry which is preliminary data.</text>
</comment>
<dbReference type="AlphaFoldDB" id="A0A8S3X1R1"/>
<keyword evidence="1" id="KW-0472">Membrane</keyword>
<organism evidence="2 3">
    <name type="scientific">Parnassius apollo</name>
    <name type="common">Apollo butterfly</name>
    <name type="synonym">Papilio apollo</name>
    <dbReference type="NCBI Taxonomy" id="110799"/>
    <lineage>
        <taxon>Eukaryota</taxon>
        <taxon>Metazoa</taxon>
        <taxon>Ecdysozoa</taxon>
        <taxon>Arthropoda</taxon>
        <taxon>Hexapoda</taxon>
        <taxon>Insecta</taxon>
        <taxon>Pterygota</taxon>
        <taxon>Neoptera</taxon>
        <taxon>Endopterygota</taxon>
        <taxon>Lepidoptera</taxon>
        <taxon>Glossata</taxon>
        <taxon>Ditrysia</taxon>
        <taxon>Papilionoidea</taxon>
        <taxon>Papilionidae</taxon>
        <taxon>Parnassiinae</taxon>
        <taxon>Parnassini</taxon>
        <taxon>Parnassius</taxon>
        <taxon>Parnassius</taxon>
    </lineage>
</organism>
<keyword evidence="1" id="KW-1133">Transmembrane helix</keyword>
<dbReference type="OrthoDB" id="7025731at2759"/>
<feature type="transmembrane region" description="Helical" evidence="1">
    <location>
        <begin position="7"/>
        <end position="25"/>
    </location>
</feature>
<evidence type="ECO:0000256" key="1">
    <source>
        <dbReference type="SAM" id="Phobius"/>
    </source>
</evidence>
<name>A0A8S3X1R1_PARAO</name>